<dbReference type="GO" id="GO:0003677">
    <property type="term" value="F:DNA binding"/>
    <property type="evidence" value="ECO:0007669"/>
    <property type="project" value="UniProtKB-KW"/>
</dbReference>
<dbReference type="Gene3D" id="1.10.1740.10">
    <property type="match status" value="1"/>
</dbReference>
<dbReference type="SUPFAM" id="SSF88946">
    <property type="entry name" value="Sigma2 domain of RNA polymerase sigma factors"/>
    <property type="match status" value="1"/>
</dbReference>
<dbReference type="Pfam" id="PF08281">
    <property type="entry name" value="Sigma70_r4_2"/>
    <property type="match status" value="1"/>
</dbReference>
<protein>
    <recommendedName>
        <fullName evidence="6">RNA polymerase sigma factor</fullName>
    </recommendedName>
</protein>
<dbReference type="SUPFAM" id="SSF88659">
    <property type="entry name" value="Sigma3 and sigma4 domains of RNA polymerase sigma factors"/>
    <property type="match status" value="1"/>
</dbReference>
<feature type="domain" description="RNA polymerase sigma factor 70 region 4 type 2" evidence="8">
    <location>
        <begin position="100"/>
        <end position="146"/>
    </location>
</feature>
<dbReference type="InterPro" id="IPR013324">
    <property type="entry name" value="RNA_pol_sigma_r3/r4-like"/>
</dbReference>
<name>A0A0M1P0F5_9BACL</name>
<evidence type="ECO:0000259" key="7">
    <source>
        <dbReference type="Pfam" id="PF04542"/>
    </source>
</evidence>
<dbReference type="AlphaFoldDB" id="A0A0M1P0F5"/>
<dbReference type="InterPro" id="IPR013249">
    <property type="entry name" value="RNA_pol_sigma70_r4_t2"/>
</dbReference>
<dbReference type="InterPro" id="IPR000838">
    <property type="entry name" value="RNA_pol_sigma70_ECF_CS"/>
</dbReference>
<dbReference type="RefSeq" id="WP_054400998.1">
    <property type="nucleotide sequence ID" value="NZ_LIUT01000001.1"/>
</dbReference>
<evidence type="ECO:0000256" key="3">
    <source>
        <dbReference type="ARBA" id="ARBA00023082"/>
    </source>
</evidence>
<feature type="domain" description="RNA polymerase sigma-70 region 2" evidence="7">
    <location>
        <begin position="6"/>
        <end position="74"/>
    </location>
</feature>
<dbReference type="GO" id="GO:0006352">
    <property type="term" value="P:DNA-templated transcription initiation"/>
    <property type="evidence" value="ECO:0007669"/>
    <property type="project" value="InterPro"/>
</dbReference>
<dbReference type="Gene3D" id="1.10.10.10">
    <property type="entry name" value="Winged helix-like DNA-binding domain superfamily/Winged helix DNA-binding domain"/>
    <property type="match status" value="1"/>
</dbReference>
<dbReference type="Pfam" id="PF04542">
    <property type="entry name" value="Sigma70_r2"/>
    <property type="match status" value="1"/>
</dbReference>
<comment type="caution">
    <text evidence="9">The sequence shown here is derived from an EMBL/GenBank/DDBJ whole genome shotgun (WGS) entry which is preliminary data.</text>
</comment>
<evidence type="ECO:0000256" key="1">
    <source>
        <dbReference type="ARBA" id="ARBA00010641"/>
    </source>
</evidence>
<dbReference type="GO" id="GO:0016987">
    <property type="term" value="F:sigma factor activity"/>
    <property type="evidence" value="ECO:0007669"/>
    <property type="project" value="UniProtKB-KW"/>
</dbReference>
<evidence type="ECO:0000256" key="2">
    <source>
        <dbReference type="ARBA" id="ARBA00023015"/>
    </source>
</evidence>
<keyword evidence="3 6" id="KW-0731">Sigma factor</keyword>
<evidence type="ECO:0000256" key="5">
    <source>
        <dbReference type="ARBA" id="ARBA00023163"/>
    </source>
</evidence>
<proteinExistence type="inferred from homology"/>
<keyword evidence="4 6" id="KW-0238">DNA-binding</keyword>
<evidence type="ECO:0000256" key="6">
    <source>
        <dbReference type="RuleBase" id="RU000716"/>
    </source>
</evidence>
<dbReference type="PANTHER" id="PTHR43133">
    <property type="entry name" value="RNA POLYMERASE ECF-TYPE SIGMA FACTO"/>
    <property type="match status" value="1"/>
</dbReference>
<reference evidence="10" key="1">
    <citation type="submission" date="2015-08" db="EMBL/GenBank/DDBJ databases">
        <title>Genome sequencing project for genomic taxonomy and phylogenomics of Bacillus-like bacteria.</title>
        <authorList>
            <person name="Liu B."/>
            <person name="Wang J."/>
            <person name="Zhu Y."/>
            <person name="Liu G."/>
            <person name="Chen Q."/>
            <person name="Chen Z."/>
            <person name="Lan J."/>
            <person name="Che J."/>
            <person name="Ge C."/>
            <person name="Shi H."/>
            <person name="Pan Z."/>
            <person name="Liu X."/>
        </authorList>
    </citation>
    <scope>NUCLEOTIDE SEQUENCE [LARGE SCALE GENOMIC DNA]</scope>
    <source>
        <strain evidence="10">FJAT-22460</strain>
    </source>
</reference>
<keyword evidence="5 6" id="KW-0804">Transcription</keyword>
<evidence type="ECO:0000259" key="8">
    <source>
        <dbReference type="Pfam" id="PF08281"/>
    </source>
</evidence>
<dbReference type="InterPro" id="IPR014284">
    <property type="entry name" value="RNA_pol_sigma-70_dom"/>
</dbReference>
<dbReference type="InterPro" id="IPR039425">
    <property type="entry name" value="RNA_pol_sigma-70-like"/>
</dbReference>
<dbReference type="PANTHER" id="PTHR43133:SF8">
    <property type="entry name" value="RNA POLYMERASE SIGMA FACTOR HI_1459-RELATED"/>
    <property type="match status" value="1"/>
</dbReference>
<comment type="similarity">
    <text evidence="1 6">Belongs to the sigma-70 factor family. ECF subfamily.</text>
</comment>
<keyword evidence="2 6" id="KW-0805">Transcription regulation</keyword>
<dbReference type="EMBL" id="LIUT01000001">
    <property type="protein sequence ID" value="KOR87941.1"/>
    <property type="molecule type" value="Genomic_DNA"/>
</dbReference>
<evidence type="ECO:0000313" key="9">
    <source>
        <dbReference type="EMBL" id="KOR87941.1"/>
    </source>
</evidence>
<dbReference type="InterPro" id="IPR036388">
    <property type="entry name" value="WH-like_DNA-bd_sf"/>
</dbReference>
<gene>
    <name evidence="9" type="ORF">AM231_01490</name>
</gene>
<evidence type="ECO:0000313" key="10">
    <source>
        <dbReference type="Proteomes" id="UP000036932"/>
    </source>
</evidence>
<dbReference type="Proteomes" id="UP000036932">
    <property type="component" value="Unassembled WGS sequence"/>
</dbReference>
<accession>A0A0M1P0F5</accession>
<sequence length="155" mass="18304">MEVCDLYENLKDDVQRYARSIAKHAYEADDLVQDAFMKAIKEPNLAALPLHKQKAWFFRVVKNRMIDISRREKRLVSWEDDLDVAELPISSRNIEMTEWLARLPQSQSDIVFKRFWLGMSSQEIGEQLGMPAATVRYKLQTAIRKLRKLWEEDMT</sequence>
<dbReference type="InterPro" id="IPR013325">
    <property type="entry name" value="RNA_pol_sigma_r2"/>
</dbReference>
<dbReference type="NCBIfam" id="TIGR02937">
    <property type="entry name" value="sigma70-ECF"/>
    <property type="match status" value="1"/>
</dbReference>
<dbReference type="OrthoDB" id="9784984at2"/>
<dbReference type="PROSITE" id="PS01063">
    <property type="entry name" value="SIGMA70_ECF"/>
    <property type="match status" value="1"/>
</dbReference>
<keyword evidence="10" id="KW-1185">Reference proteome</keyword>
<evidence type="ECO:0000256" key="4">
    <source>
        <dbReference type="ARBA" id="ARBA00023125"/>
    </source>
</evidence>
<organism evidence="9 10">
    <name type="scientific">Paenibacillus solani</name>
    <dbReference type="NCBI Taxonomy" id="1705565"/>
    <lineage>
        <taxon>Bacteria</taxon>
        <taxon>Bacillati</taxon>
        <taxon>Bacillota</taxon>
        <taxon>Bacilli</taxon>
        <taxon>Bacillales</taxon>
        <taxon>Paenibacillaceae</taxon>
        <taxon>Paenibacillus</taxon>
    </lineage>
</organism>
<dbReference type="GO" id="GO:0006950">
    <property type="term" value="P:response to stress"/>
    <property type="evidence" value="ECO:0007669"/>
    <property type="project" value="UniProtKB-ARBA"/>
</dbReference>
<dbReference type="InterPro" id="IPR007627">
    <property type="entry name" value="RNA_pol_sigma70_r2"/>
</dbReference>
<dbReference type="PATRIC" id="fig|1705565.3.peg.2149"/>
<dbReference type="CDD" id="cd06171">
    <property type="entry name" value="Sigma70_r4"/>
    <property type="match status" value="1"/>
</dbReference>